<dbReference type="Gene3D" id="1.10.260.40">
    <property type="entry name" value="lambda repressor-like DNA-binding domains"/>
    <property type="match status" value="1"/>
</dbReference>
<keyword evidence="1" id="KW-0805">Transcription regulation</keyword>
<dbReference type="PROSITE" id="PS50932">
    <property type="entry name" value="HTH_LACI_2"/>
    <property type="match status" value="1"/>
</dbReference>
<keyword evidence="3" id="KW-0804">Transcription</keyword>
<dbReference type="InterPro" id="IPR028082">
    <property type="entry name" value="Peripla_BP_I"/>
</dbReference>
<dbReference type="InParanoid" id="A0A7X0JRH8"/>
<comment type="caution">
    <text evidence="5">The sequence shown here is derived from an EMBL/GenBank/DDBJ whole genome shotgun (WGS) entry which is preliminary data.</text>
</comment>
<evidence type="ECO:0000259" key="4">
    <source>
        <dbReference type="PROSITE" id="PS50932"/>
    </source>
</evidence>
<dbReference type="GO" id="GO:0000976">
    <property type="term" value="F:transcription cis-regulatory region binding"/>
    <property type="evidence" value="ECO:0007669"/>
    <property type="project" value="TreeGrafter"/>
</dbReference>
<dbReference type="Pfam" id="PF00356">
    <property type="entry name" value="LacI"/>
    <property type="match status" value="1"/>
</dbReference>
<name>A0A7X0JRH8_9GAMM</name>
<accession>A0A7X0JRH8</accession>
<keyword evidence="2 5" id="KW-0238">DNA-binding</keyword>
<dbReference type="Gene3D" id="3.40.50.2300">
    <property type="match status" value="2"/>
</dbReference>
<sequence length="335" mass="37481">MSRQTPVTMDEVAAAANVSKPTVSRALSGSELVSPATRDKVLKVAQELGYAVNRNAQKLRHKRSNTIAVSIDFLSHRQNHISDPFIFELLAGVSEALGEHNQDLLLTAPNHNNSTDFQQMLLSRGVDGFIFLGQGQREDMLMEFAKLKSPMVVWGAKRKKESYCVVGSDNFGGGQMAADYLYQQGRRNILFVGNTDHTEIYWRYKGLEETLDQHDEVSISKLQLNSFSYESSYQSAVDYFNQVDTMPDGIFTYSDTAAMAIIMALKTMDLQVPNDVSLVGYNDQPSAGFFNPRITTIRQDPYAAGKLLVSKLMKIIEQKQVRSETIDTELVVRDT</sequence>
<protein>
    <submittedName>
        <fullName evidence="5">DNA-binding LacI/PurR family transcriptional regulator</fullName>
    </submittedName>
</protein>
<reference evidence="5 6" key="1">
    <citation type="submission" date="2020-08" db="EMBL/GenBank/DDBJ databases">
        <title>Genomic Encyclopedia of Type Strains, Phase IV (KMG-IV): sequencing the most valuable type-strain genomes for metagenomic binning, comparative biology and taxonomic classification.</title>
        <authorList>
            <person name="Goeker M."/>
        </authorList>
    </citation>
    <scope>NUCLEOTIDE SEQUENCE [LARGE SCALE GENOMIC DNA]</scope>
    <source>
        <strain evidence="5 6">DSM 22368</strain>
    </source>
</reference>
<dbReference type="Pfam" id="PF13377">
    <property type="entry name" value="Peripla_BP_3"/>
    <property type="match status" value="1"/>
</dbReference>
<dbReference type="RefSeq" id="WP_166852377.1">
    <property type="nucleotide sequence ID" value="NZ_JAAONY010000001.1"/>
</dbReference>
<dbReference type="InterPro" id="IPR010982">
    <property type="entry name" value="Lambda_DNA-bd_dom_sf"/>
</dbReference>
<dbReference type="PANTHER" id="PTHR30146:SF120">
    <property type="entry name" value="ALANINE RACEMASE"/>
    <property type="match status" value="1"/>
</dbReference>
<gene>
    <name evidence="5" type="ORF">HNR48_000334</name>
</gene>
<feature type="domain" description="HTH lacI-type" evidence="4">
    <location>
        <begin position="7"/>
        <end position="61"/>
    </location>
</feature>
<dbReference type="SMART" id="SM00354">
    <property type="entry name" value="HTH_LACI"/>
    <property type="match status" value="1"/>
</dbReference>
<dbReference type="FunCoup" id="A0A7X0JRH8">
    <property type="interactions" value="313"/>
</dbReference>
<dbReference type="GO" id="GO:0003700">
    <property type="term" value="F:DNA-binding transcription factor activity"/>
    <property type="evidence" value="ECO:0007669"/>
    <property type="project" value="TreeGrafter"/>
</dbReference>
<dbReference type="SUPFAM" id="SSF53822">
    <property type="entry name" value="Periplasmic binding protein-like I"/>
    <property type="match status" value="1"/>
</dbReference>
<dbReference type="InterPro" id="IPR000843">
    <property type="entry name" value="HTH_LacI"/>
</dbReference>
<dbReference type="PANTHER" id="PTHR30146">
    <property type="entry name" value="LACI-RELATED TRANSCRIPTIONAL REPRESSOR"/>
    <property type="match status" value="1"/>
</dbReference>
<dbReference type="Proteomes" id="UP000528457">
    <property type="component" value="Unassembled WGS sequence"/>
</dbReference>
<dbReference type="EMBL" id="JACHHT010000001">
    <property type="protein sequence ID" value="MBB6520056.1"/>
    <property type="molecule type" value="Genomic_DNA"/>
</dbReference>
<evidence type="ECO:0000256" key="2">
    <source>
        <dbReference type="ARBA" id="ARBA00023125"/>
    </source>
</evidence>
<evidence type="ECO:0000256" key="3">
    <source>
        <dbReference type="ARBA" id="ARBA00023163"/>
    </source>
</evidence>
<dbReference type="SUPFAM" id="SSF47413">
    <property type="entry name" value="lambda repressor-like DNA-binding domains"/>
    <property type="match status" value="1"/>
</dbReference>
<organism evidence="5 6">
    <name type="scientific">Pseudoteredinibacter isoporae</name>
    <dbReference type="NCBI Taxonomy" id="570281"/>
    <lineage>
        <taxon>Bacteria</taxon>
        <taxon>Pseudomonadati</taxon>
        <taxon>Pseudomonadota</taxon>
        <taxon>Gammaproteobacteria</taxon>
        <taxon>Cellvibrionales</taxon>
        <taxon>Cellvibrionaceae</taxon>
        <taxon>Pseudoteredinibacter</taxon>
    </lineage>
</organism>
<keyword evidence="6" id="KW-1185">Reference proteome</keyword>
<evidence type="ECO:0000256" key="1">
    <source>
        <dbReference type="ARBA" id="ARBA00023015"/>
    </source>
</evidence>
<dbReference type="PROSITE" id="PS00356">
    <property type="entry name" value="HTH_LACI_1"/>
    <property type="match status" value="1"/>
</dbReference>
<evidence type="ECO:0000313" key="5">
    <source>
        <dbReference type="EMBL" id="MBB6520056.1"/>
    </source>
</evidence>
<dbReference type="InterPro" id="IPR046335">
    <property type="entry name" value="LacI/GalR-like_sensor"/>
</dbReference>
<dbReference type="CDD" id="cd01392">
    <property type="entry name" value="HTH_LacI"/>
    <property type="match status" value="1"/>
</dbReference>
<proteinExistence type="predicted"/>
<dbReference type="AlphaFoldDB" id="A0A7X0JRH8"/>
<evidence type="ECO:0000313" key="6">
    <source>
        <dbReference type="Proteomes" id="UP000528457"/>
    </source>
</evidence>